<gene>
    <name evidence="10" type="ORF">B4U79_01133</name>
</gene>
<evidence type="ECO:0000256" key="5">
    <source>
        <dbReference type="ARBA" id="ARBA00022801"/>
    </source>
</evidence>
<dbReference type="Gene3D" id="3.20.20.80">
    <property type="entry name" value="Glycosidases"/>
    <property type="match status" value="2"/>
</dbReference>
<dbReference type="SUPFAM" id="SSF51445">
    <property type="entry name" value="(Trans)glycosidases"/>
    <property type="match status" value="2"/>
</dbReference>
<keyword evidence="6" id="KW-0746">Sphingolipid metabolism</keyword>
<name>A0A3S3P5L6_9ACAR</name>
<dbReference type="InterPro" id="IPR017853">
    <property type="entry name" value="GH"/>
</dbReference>
<comment type="similarity">
    <text evidence="2 6">Belongs to the glycosyl hydrolase 30 family.</text>
</comment>
<evidence type="ECO:0000256" key="3">
    <source>
        <dbReference type="ARBA" id="ARBA00012658"/>
    </source>
</evidence>
<protein>
    <recommendedName>
        <fullName evidence="3 6">Glucosylceramidase</fullName>
        <ecNumber evidence="3 6">3.2.1.45</ecNumber>
    </recommendedName>
</protein>
<dbReference type="InterPro" id="IPR033453">
    <property type="entry name" value="Glyco_hydro_30_TIM-barrel"/>
</dbReference>
<dbReference type="EMBL" id="NCKU01002936">
    <property type="protein sequence ID" value="RWS08512.1"/>
    <property type="molecule type" value="Genomic_DNA"/>
</dbReference>
<keyword evidence="4" id="KW-0732">Signal</keyword>
<dbReference type="GO" id="GO:0006680">
    <property type="term" value="P:glucosylceramide catabolic process"/>
    <property type="evidence" value="ECO:0007669"/>
    <property type="project" value="TreeGrafter"/>
</dbReference>
<keyword evidence="7" id="KW-0472">Membrane</keyword>
<evidence type="ECO:0000256" key="4">
    <source>
        <dbReference type="ARBA" id="ARBA00022729"/>
    </source>
</evidence>
<evidence type="ECO:0000256" key="2">
    <source>
        <dbReference type="ARBA" id="ARBA00005382"/>
    </source>
</evidence>
<dbReference type="Pfam" id="PF17189">
    <property type="entry name" value="Glyco_hydro_30C"/>
    <property type="match status" value="1"/>
</dbReference>
<evidence type="ECO:0000313" key="10">
    <source>
        <dbReference type="EMBL" id="RWS08512.1"/>
    </source>
</evidence>
<feature type="domain" description="Glycosyl hydrolase family 30 TIM-barrel" evidence="8">
    <location>
        <begin position="197"/>
        <end position="364"/>
    </location>
</feature>
<dbReference type="PRINTS" id="PR00843">
    <property type="entry name" value="GLHYDRLASE30"/>
</dbReference>
<dbReference type="STRING" id="1965070.A0A3S3P5L6"/>
<keyword evidence="6" id="KW-0326">Glycosidase</keyword>
<dbReference type="EC" id="3.2.1.45" evidence="3 6"/>
<dbReference type="SUPFAM" id="SSF51011">
    <property type="entry name" value="Glycosyl hydrolase domain"/>
    <property type="match status" value="1"/>
</dbReference>
<evidence type="ECO:0000259" key="8">
    <source>
        <dbReference type="Pfam" id="PF02055"/>
    </source>
</evidence>
<keyword evidence="5 6" id="KW-0378">Hydrolase</keyword>
<evidence type="ECO:0000313" key="11">
    <source>
        <dbReference type="Proteomes" id="UP000285301"/>
    </source>
</evidence>
<dbReference type="InterPro" id="IPR033452">
    <property type="entry name" value="GH30_C"/>
</dbReference>
<proteinExistence type="inferred from homology"/>
<evidence type="ECO:0000259" key="9">
    <source>
        <dbReference type="Pfam" id="PF17189"/>
    </source>
</evidence>
<accession>A0A3S3P5L6</accession>
<dbReference type="OrthoDB" id="2160638at2759"/>
<dbReference type="InterPro" id="IPR001139">
    <property type="entry name" value="Glyco_hydro_30"/>
</dbReference>
<dbReference type="GO" id="GO:0004348">
    <property type="term" value="F:glucosylceramidase activity"/>
    <property type="evidence" value="ECO:0007669"/>
    <property type="project" value="UniProtKB-EC"/>
</dbReference>
<feature type="transmembrane region" description="Helical" evidence="7">
    <location>
        <begin position="12"/>
        <end position="34"/>
    </location>
</feature>
<evidence type="ECO:0000256" key="7">
    <source>
        <dbReference type="SAM" id="Phobius"/>
    </source>
</evidence>
<dbReference type="PANTHER" id="PTHR11069">
    <property type="entry name" value="GLUCOSYLCERAMIDASE"/>
    <property type="match status" value="1"/>
</dbReference>
<keyword evidence="11" id="KW-1185">Reference proteome</keyword>
<dbReference type="Proteomes" id="UP000285301">
    <property type="component" value="Unassembled WGS sequence"/>
</dbReference>
<evidence type="ECO:0000256" key="6">
    <source>
        <dbReference type="RuleBase" id="RU361188"/>
    </source>
</evidence>
<feature type="domain" description="Glycosyl hydrolase family 30 beta sandwich" evidence="9">
    <location>
        <begin position="368"/>
        <end position="431"/>
    </location>
</feature>
<evidence type="ECO:0000256" key="1">
    <source>
        <dbReference type="ARBA" id="ARBA00001013"/>
    </source>
</evidence>
<comment type="caution">
    <text evidence="10">The sequence shown here is derived from an EMBL/GenBank/DDBJ whole genome shotgun (WGS) entry which is preliminary data.</text>
</comment>
<dbReference type="GO" id="GO:0016020">
    <property type="term" value="C:membrane"/>
    <property type="evidence" value="ECO:0007669"/>
    <property type="project" value="GOC"/>
</dbReference>
<feature type="non-terminal residue" evidence="10">
    <location>
        <position position="1"/>
    </location>
</feature>
<keyword evidence="7" id="KW-0812">Transmembrane</keyword>
<dbReference type="PANTHER" id="PTHR11069:SF23">
    <property type="entry name" value="LYSOSOMAL ACID GLUCOSYLCERAMIDASE"/>
    <property type="match status" value="1"/>
</dbReference>
<keyword evidence="6" id="KW-0443">Lipid metabolism</keyword>
<organism evidence="10 11">
    <name type="scientific">Dinothrombium tinctorium</name>
    <dbReference type="NCBI Taxonomy" id="1965070"/>
    <lineage>
        <taxon>Eukaryota</taxon>
        <taxon>Metazoa</taxon>
        <taxon>Ecdysozoa</taxon>
        <taxon>Arthropoda</taxon>
        <taxon>Chelicerata</taxon>
        <taxon>Arachnida</taxon>
        <taxon>Acari</taxon>
        <taxon>Acariformes</taxon>
        <taxon>Trombidiformes</taxon>
        <taxon>Prostigmata</taxon>
        <taxon>Anystina</taxon>
        <taxon>Parasitengona</taxon>
        <taxon>Trombidioidea</taxon>
        <taxon>Trombidiidae</taxon>
        <taxon>Dinothrombium</taxon>
    </lineage>
</organism>
<comment type="catalytic activity">
    <reaction evidence="1">
        <text>a beta-D-glucosyl-(1&lt;-&gt;1')-N-acylsphing-4-enine + H2O = an N-acylsphing-4-enine + D-glucose</text>
        <dbReference type="Rhea" id="RHEA:13269"/>
        <dbReference type="ChEBI" id="CHEBI:4167"/>
        <dbReference type="ChEBI" id="CHEBI:15377"/>
        <dbReference type="ChEBI" id="CHEBI:22801"/>
        <dbReference type="ChEBI" id="CHEBI:52639"/>
        <dbReference type="EC" id="3.2.1.45"/>
    </reaction>
    <physiologicalReaction direction="left-to-right" evidence="1">
        <dbReference type="Rhea" id="RHEA:13270"/>
    </physiologicalReaction>
</comment>
<sequence>PLLSASQDCVILNFCLSLLLSFSVFAFNSILVLAKDECIARDYGKGSIVCVCNVTHCDFLKPIRLKPGFATIIQSSKEGDRFLQSQIPFDSEDLDINNVEHNHFIDLTINRTVKYRSIIGFGGAFTDAAAITIKKLPKTMMKRIISDYFSKNGLKYTIGRIPIGGSDFSTRVYTYDENDGDFQLKHFALSEEDLKFKDLGPALERSGFAKSNFSLIIVDDNIQFLAPFCDAILTDSIASDYVSGIAYHWYSTGKFSRDLINEASEKFSDKFLFSSEACAGWRKGIEPAVSLGNWTRGEQYAKDIIEGLNRGSQGWVDWNLALDMEGGPNWALNTVDSPIIVNAEKSEFYKNPMFYILGHLSKFISPSSVRIDVKISKSNSNDAICTAFETTKNETILIVFNPMTSPMSLKISDPDFGFISTKLKANSIVTIVYK</sequence>
<dbReference type="AlphaFoldDB" id="A0A3S3P5L6"/>
<reference evidence="10 11" key="1">
    <citation type="journal article" date="2018" name="Gigascience">
        <title>Genomes of trombidid mites reveal novel predicted allergens and laterally-transferred genes associated with secondary metabolism.</title>
        <authorList>
            <person name="Dong X."/>
            <person name="Chaisiri K."/>
            <person name="Xia D."/>
            <person name="Armstrong S.D."/>
            <person name="Fang Y."/>
            <person name="Donnelly M.J."/>
            <person name="Kadowaki T."/>
            <person name="McGarry J.W."/>
            <person name="Darby A.C."/>
            <person name="Makepeace B.L."/>
        </authorList>
    </citation>
    <scope>NUCLEOTIDE SEQUENCE [LARGE SCALE GENOMIC DNA]</scope>
    <source>
        <strain evidence="10">UoL-WK</strain>
    </source>
</reference>
<dbReference type="Pfam" id="PF02055">
    <property type="entry name" value="Glyco_hydro_30"/>
    <property type="match status" value="1"/>
</dbReference>
<keyword evidence="7" id="KW-1133">Transmembrane helix</keyword>